<organism evidence="3 4">
    <name type="scientific">Paenibacillus cisolokensis</name>
    <dbReference type="NCBI Taxonomy" id="1658519"/>
    <lineage>
        <taxon>Bacteria</taxon>
        <taxon>Bacillati</taxon>
        <taxon>Bacillota</taxon>
        <taxon>Bacilli</taxon>
        <taxon>Bacillales</taxon>
        <taxon>Paenibacillaceae</taxon>
        <taxon>Paenibacillus</taxon>
    </lineage>
</organism>
<evidence type="ECO:0000256" key="1">
    <source>
        <dbReference type="ARBA" id="ARBA00022795"/>
    </source>
</evidence>
<dbReference type="RefSeq" id="WP_062490306.1">
    <property type="nucleotide sequence ID" value="NZ_BOVJ01000043.1"/>
</dbReference>
<evidence type="ECO:0000256" key="2">
    <source>
        <dbReference type="SAM" id="Coils"/>
    </source>
</evidence>
<reference evidence="3 4" key="1">
    <citation type="submission" date="2021-04" db="EMBL/GenBank/DDBJ databases">
        <title>Draft genome sequence of Paenibacillus cisolokensis, LC2-13A.</title>
        <authorList>
            <person name="Uke A."/>
            <person name="Chhe C."/>
            <person name="Baramee S."/>
            <person name="Kosugi A."/>
        </authorList>
    </citation>
    <scope>NUCLEOTIDE SEQUENCE [LARGE SCALE GENOMIC DNA]</scope>
    <source>
        <strain evidence="3 4">LC2-13A</strain>
    </source>
</reference>
<dbReference type="SUPFAM" id="SSF140566">
    <property type="entry name" value="FlgN-like"/>
    <property type="match status" value="1"/>
</dbReference>
<feature type="coiled-coil region" evidence="2">
    <location>
        <begin position="97"/>
        <end position="124"/>
    </location>
</feature>
<evidence type="ECO:0000313" key="3">
    <source>
        <dbReference type="EMBL" id="GIQ62841.1"/>
    </source>
</evidence>
<dbReference type="EMBL" id="BOVJ01000043">
    <property type="protein sequence ID" value="GIQ62841.1"/>
    <property type="molecule type" value="Genomic_DNA"/>
</dbReference>
<name>A0ABQ4N3U7_9BACL</name>
<dbReference type="InterPro" id="IPR036679">
    <property type="entry name" value="FlgN-like_sf"/>
</dbReference>
<dbReference type="Pfam" id="PF05130">
    <property type="entry name" value="FlgN"/>
    <property type="match status" value="1"/>
</dbReference>
<keyword evidence="1" id="KW-1005">Bacterial flagellum biogenesis</keyword>
<evidence type="ECO:0000313" key="4">
    <source>
        <dbReference type="Proteomes" id="UP000680304"/>
    </source>
</evidence>
<dbReference type="Gene3D" id="1.20.58.300">
    <property type="entry name" value="FlgN-like"/>
    <property type="match status" value="1"/>
</dbReference>
<protein>
    <recommendedName>
        <fullName evidence="5">Flagellar biosynthesis protein FlgN</fullName>
    </recommendedName>
</protein>
<evidence type="ECO:0008006" key="5">
    <source>
        <dbReference type="Google" id="ProtNLM"/>
    </source>
</evidence>
<proteinExistence type="predicted"/>
<dbReference type="InterPro" id="IPR007809">
    <property type="entry name" value="FlgN-like"/>
</dbReference>
<dbReference type="Proteomes" id="UP000680304">
    <property type="component" value="Unassembled WGS sequence"/>
</dbReference>
<accession>A0ABQ4N3U7</accession>
<gene>
    <name evidence="3" type="ORF">PACILC2_14090</name>
</gene>
<keyword evidence="4" id="KW-1185">Reference proteome</keyword>
<comment type="caution">
    <text evidence="3">The sequence shown here is derived from an EMBL/GenBank/DDBJ whole genome shotgun (WGS) entry which is preliminary data.</text>
</comment>
<sequence>MSFRELLASLEQLHAQYARLLELGAAKKDQVIQNRLNELMATTAKESRIIKQIVESERACRQWMKQFQQDMGVRPKLRITLSEIERMVFSVEERQQLAAIRQKLADVTESLKRVNEINQQLIRQSVSYVEFSLDLLADAPEEVTYKNPALDQGKRQWNGMFDTRA</sequence>
<keyword evidence="2" id="KW-0175">Coiled coil</keyword>